<evidence type="ECO:0000256" key="1">
    <source>
        <dbReference type="SAM" id="SignalP"/>
    </source>
</evidence>
<gene>
    <name evidence="2" type="ORF">QW060_25695</name>
</gene>
<evidence type="ECO:0000313" key="3">
    <source>
        <dbReference type="Proteomes" id="UP001242368"/>
    </source>
</evidence>
<evidence type="ECO:0000313" key="2">
    <source>
        <dbReference type="EMBL" id="MDN3710250.1"/>
    </source>
</evidence>
<dbReference type="EMBL" id="JAUFQU010000080">
    <property type="protein sequence ID" value="MDN3710250.1"/>
    <property type="molecule type" value="Genomic_DNA"/>
</dbReference>
<keyword evidence="3" id="KW-1185">Reference proteome</keyword>
<dbReference type="RefSeq" id="WP_290365476.1">
    <property type="nucleotide sequence ID" value="NZ_JAUFQU010000080.1"/>
</dbReference>
<feature type="signal peptide" evidence="1">
    <location>
        <begin position="1"/>
        <end position="16"/>
    </location>
</feature>
<reference evidence="3" key="1">
    <citation type="journal article" date="2019" name="Int. J. Syst. Evol. Microbiol.">
        <title>The Global Catalogue of Microorganisms (GCM) 10K type strain sequencing project: providing services to taxonomists for standard genome sequencing and annotation.</title>
        <authorList>
            <consortium name="The Broad Institute Genomics Platform"/>
            <consortium name="The Broad Institute Genome Sequencing Center for Infectious Disease"/>
            <person name="Wu L."/>
            <person name="Ma J."/>
        </authorList>
    </citation>
    <scope>NUCLEOTIDE SEQUENCE [LARGE SCALE GENOMIC DNA]</scope>
    <source>
        <strain evidence="3">CECT 7184</strain>
    </source>
</reference>
<dbReference type="Proteomes" id="UP001242368">
    <property type="component" value="Unassembled WGS sequence"/>
</dbReference>
<protein>
    <recommendedName>
        <fullName evidence="4">Lipoprotein</fullName>
    </recommendedName>
</protein>
<accession>A0ABT8D164</accession>
<comment type="caution">
    <text evidence="2">The sequence shown here is derived from an EMBL/GenBank/DDBJ whole genome shotgun (WGS) entry which is preliminary data.</text>
</comment>
<name>A0ABT8D164_9FLAO</name>
<keyword evidence="1" id="KW-0732">Signal</keyword>
<evidence type="ECO:0008006" key="4">
    <source>
        <dbReference type="Google" id="ProtNLM"/>
    </source>
</evidence>
<sequence length="63" mass="7180">MKKLFYLLVISLAAFAGCSQEDREAETKNNLSKEDVGYKLNLNDFTPFKTDTIVLLRLTPLKN</sequence>
<proteinExistence type="predicted"/>
<feature type="chain" id="PRO_5045172851" description="Lipoprotein" evidence="1">
    <location>
        <begin position="17"/>
        <end position="63"/>
    </location>
</feature>
<organism evidence="2 3">
    <name type="scientific">Paenimyroides ceti</name>
    <dbReference type="NCBI Taxonomy" id="395087"/>
    <lineage>
        <taxon>Bacteria</taxon>
        <taxon>Pseudomonadati</taxon>
        <taxon>Bacteroidota</taxon>
        <taxon>Flavobacteriia</taxon>
        <taxon>Flavobacteriales</taxon>
        <taxon>Flavobacteriaceae</taxon>
        <taxon>Paenimyroides</taxon>
    </lineage>
</organism>
<dbReference type="PROSITE" id="PS51257">
    <property type="entry name" value="PROKAR_LIPOPROTEIN"/>
    <property type="match status" value="1"/>
</dbReference>